<reference evidence="1" key="1">
    <citation type="submission" date="2009-01" db="EMBL/GenBank/DDBJ databases">
        <title>Complete sequence of plasmid1 of Arthrobacter chlorophenolicus A6.</title>
        <authorList>
            <consortium name="US DOE Joint Genome Institute"/>
            <person name="Lucas S."/>
            <person name="Copeland A."/>
            <person name="Lapidus A."/>
            <person name="Glavina del Rio T."/>
            <person name="Tice H."/>
            <person name="Bruce D."/>
            <person name="Goodwin L."/>
            <person name="Pitluck S."/>
            <person name="Goltsman E."/>
            <person name="Clum A."/>
            <person name="Larimer F."/>
            <person name="Land M."/>
            <person name="Hauser L."/>
            <person name="Kyrpides N."/>
            <person name="Mikhailova N."/>
            <person name="Jansson J."/>
            <person name="Richardson P."/>
        </authorList>
    </citation>
    <scope>NUCLEOTIDE SEQUENCE [LARGE SCALE GENOMIC DNA]</scope>
    <source>
        <strain evidence="1">A6</strain>
        <plasmid evidence="1">pACHL01</plasmid>
    </source>
</reference>
<evidence type="ECO:0000313" key="2">
    <source>
        <dbReference type="Proteomes" id="UP000002505"/>
    </source>
</evidence>
<evidence type="ECO:0000313" key="1">
    <source>
        <dbReference type="EMBL" id="ACL42327.1"/>
    </source>
</evidence>
<keyword evidence="1" id="KW-0614">Plasmid</keyword>
<dbReference type="KEGG" id="ach:Achl_4376"/>
<keyword evidence="2" id="KW-1185">Reference proteome</keyword>
<dbReference type="Proteomes" id="UP000002505">
    <property type="component" value="Plasmid pACHL01"/>
</dbReference>
<dbReference type="AlphaFoldDB" id="B8HIT0"/>
<dbReference type="EMBL" id="CP001342">
    <property type="protein sequence ID" value="ACL42327.1"/>
    <property type="molecule type" value="Genomic_DNA"/>
</dbReference>
<name>B8HIT0_PSECP</name>
<gene>
    <name evidence="1" type="ordered locus">Achl_4376</name>
</gene>
<protein>
    <submittedName>
        <fullName evidence="1">Uncharacterized protein</fullName>
    </submittedName>
</protein>
<organism evidence="1 2">
    <name type="scientific">Pseudarthrobacter chlorophenolicus (strain ATCC 700700 / DSM 12829 / CIP 107037 / JCM 12360 / KCTC 9906 / NCIMB 13794 / A6)</name>
    <name type="common">Arthrobacter chlorophenolicus</name>
    <dbReference type="NCBI Taxonomy" id="452863"/>
    <lineage>
        <taxon>Bacteria</taxon>
        <taxon>Bacillati</taxon>
        <taxon>Actinomycetota</taxon>
        <taxon>Actinomycetes</taxon>
        <taxon>Micrococcales</taxon>
        <taxon>Micrococcaceae</taxon>
        <taxon>Pseudarthrobacter</taxon>
    </lineage>
</organism>
<accession>B8HIT0</accession>
<proteinExistence type="predicted"/>
<geneLocation type="plasmid" evidence="1 2">
    <name>pACHL01</name>
</geneLocation>
<dbReference type="HOGENOM" id="CLU_2663101_0_0_11"/>
<dbReference type="RefSeq" id="WP_012623344.1">
    <property type="nucleotide sequence ID" value="NC_011879.1"/>
</dbReference>
<sequence>MSRGAKTIPSSGGNPLRDNARRFQERKLNRLAVLRVSTPRGRRRKKYITKVETATYKELIIAVARELQKRDRRPV</sequence>